<accession>A0AAE1MR42</accession>
<dbReference type="Gene3D" id="2.40.160.200">
    <property type="entry name" value="LURP1-related"/>
    <property type="match status" value="1"/>
</dbReference>
<evidence type="ECO:0000313" key="3">
    <source>
        <dbReference type="EMBL" id="KAK4274884.1"/>
    </source>
</evidence>
<comment type="caution">
    <text evidence="3">The sequence shown here is derived from an EMBL/GenBank/DDBJ whole genome shotgun (WGS) entry which is preliminary data.</text>
</comment>
<comment type="similarity">
    <text evidence="1">Belongs to the LOR family.</text>
</comment>
<dbReference type="Pfam" id="PF04525">
    <property type="entry name" value="LOR"/>
    <property type="match status" value="1"/>
</dbReference>
<evidence type="ECO:0000256" key="1">
    <source>
        <dbReference type="ARBA" id="ARBA00005437"/>
    </source>
</evidence>
<dbReference type="InterPro" id="IPR025659">
    <property type="entry name" value="Tubby-like_C"/>
</dbReference>
<protein>
    <recommendedName>
        <fullName evidence="5">Protein LURP-one-related 7</fullName>
    </recommendedName>
</protein>
<dbReference type="PANTHER" id="PTHR31087">
    <property type="match status" value="1"/>
</dbReference>
<dbReference type="EMBL" id="JAWXYG010000004">
    <property type="protein sequence ID" value="KAK4274884.1"/>
    <property type="molecule type" value="Genomic_DNA"/>
</dbReference>
<keyword evidence="4" id="KW-1185">Reference proteome</keyword>
<evidence type="ECO:0000313" key="4">
    <source>
        <dbReference type="Proteomes" id="UP001293593"/>
    </source>
</evidence>
<gene>
    <name evidence="3" type="ORF">QN277_018049</name>
</gene>
<dbReference type="PANTHER" id="PTHR31087:SF85">
    <property type="entry name" value="PROTEIN LURP-ONE-RELATED 7"/>
    <property type="match status" value="1"/>
</dbReference>
<proteinExistence type="inferred from homology"/>
<reference evidence="3" key="1">
    <citation type="submission" date="2023-10" db="EMBL/GenBank/DDBJ databases">
        <title>Chromosome-level genome of the transformable northern wattle, Acacia crassicarpa.</title>
        <authorList>
            <person name="Massaro I."/>
            <person name="Sinha N.R."/>
            <person name="Poethig S."/>
            <person name="Leichty A.R."/>
        </authorList>
    </citation>
    <scope>NUCLEOTIDE SEQUENCE</scope>
    <source>
        <strain evidence="3">Acra3RX</strain>
        <tissue evidence="3">Leaf</tissue>
    </source>
</reference>
<keyword evidence="2" id="KW-1133">Transmembrane helix</keyword>
<sequence length="193" mass="21982">MESENSELAYPVDGKIAVDLFVSKKHPGLPRGHLAFLDESNNLVFRINPDSPKPSPSNNYKKHLLDVSGDPLLSIYRYHNGSWKCYKGISNEDKDLMFRVQRTKKTLSRVELEVFLTGEKLDESTCDLKVRGSPFQRSCSIYQGNSLLAQTSLMHKLNEIFVSRKKFRLTIFPGSFDHTLFAALVVIFLNGRK</sequence>
<organism evidence="3 4">
    <name type="scientific">Acacia crassicarpa</name>
    <name type="common">northern wattle</name>
    <dbReference type="NCBI Taxonomy" id="499986"/>
    <lineage>
        <taxon>Eukaryota</taxon>
        <taxon>Viridiplantae</taxon>
        <taxon>Streptophyta</taxon>
        <taxon>Embryophyta</taxon>
        <taxon>Tracheophyta</taxon>
        <taxon>Spermatophyta</taxon>
        <taxon>Magnoliopsida</taxon>
        <taxon>eudicotyledons</taxon>
        <taxon>Gunneridae</taxon>
        <taxon>Pentapetalae</taxon>
        <taxon>rosids</taxon>
        <taxon>fabids</taxon>
        <taxon>Fabales</taxon>
        <taxon>Fabaceae</taxon>
        <taxon>Caesalpinioideae</taxon>
        <taxon>mimosoid clade</taxon>
        <taxon>Acacieae</taxon>
        <taxon>Acacia</taxon>
    </lineage>
</organism>
<keyword evidence="2" id="KW-0812">Transmembrane</keyword>
<evidence type="ECO:0008006" key="5">
    <source>
        <dbReference type="Google" id="ProtNLM"/>
    </source>
</evidence>
<keyword evidence="2" id="KW-0472">Membrane</keyword>
<dbReference type="InterPro" id="IPR007612">
    <property type="entry name" value="LOR"/>
</dbReference>
<dbReference type="Proteomes" id="UP001293593">
    <property type="component" value="Unassembled WGS sequence"/>
</dbReference>
<name>A0AAE1MR42_9FABA</name>
<dbReference type="InterPro" id="IPR038595">
    <property type="entry name" value="LOR_sf"/>
</dbReference>
<feature type="transmembrane region" description="Helical" evidence="2">
    <location>
        <begin position="169"/>
        <end position="189"/>
    </location>
</feature>
<evidence type="ECO:0000256" key="2">
    <source>
        <dbReference type="SAM" id="Phobius"/>
    </source>
</evidence>
<dbReference type="AlphaFoldDB" id="A0AAE1MR42"/>
<dbReference type="SUPFAM" id="SSF54518">
    <property type="entry name" value="Tubby C-terminal domain-like"/>
    <property type="match status" value="1"/>
</dbReference>